<comment type="caution">
    <text evidence="3">The sequence shown here is derived from an EMBL/GenBank/DDBJ whole genome shotgun (WGS) entry which is preliminary data.</text>
</comment>
<accession>A0A1G2BQR6</accession>
<feature type="transmembrane region" description="Helical" evidence="2">
    <location>
        <begin position="40"/>
        <end position="62"/>
    </location>
</feature>
<feature type="transmembrane region" description="Helical" evidence="2">
    <location>
        <begin position="68"/>
        <end position="86"/>
    </location>
</feature>
<gene>
    <name evidence="3" type="ORF">A3B31_01250</name>
</gene>
<keyword evidence="2" id="KW-0472">Membrane</keyword>
<protein>
    <submittedName>
        <fullName evidence="3">Uncharacterized protein</fullName>
    </submittedName>
</protein>
<name>A0A1G2BQR6_9BACT</name>
<organism evidence="3 4">
    <name type="scientific">Candidatus Komeilibacteria bacterium RIFCSPLOWO2_01_FULL_53_11</name>
    <dbReference type="NCBI Taxonomy" id="1798552"/>
    <lineage>
        <taxon>Bacteria</taxon>
        <taxon>Candidatus Komeiliibacteriota</taxon>
    </lineage>
</organism>
<evidence type="ECO:0000256" key="1">
    <source>
        <dbReference type="SAM" id="MobiDB-lite"/>
    </source>
</evidence>
<proteinExistence type="predicted"/>
<evidence type="ECO:0000313" key="3">
    <source>
        <dbReference type="EMBL" id="OGY91495.1"/>
    </source>
</evidence>
<keyword evidence="2" id="KW-0812">Transmembrane</keyword>
<feature type="region of interest" description="Disordered" evidence="1">
    <location>
        <begin position="98"/>
        <end position="128"/>
    </location>
</feature>
<dbReference type="AlphaFoldDB" id="A0A1G2BQR6"/>
<dbReference type="EMBL" id="MHKN01000040">
    <property type="protein sequence ID" value="OGY91495.1"/>
    <property type="molecule type" value="Genomic_DNA"/>
</dbReference>
<keyword evidence="2" id="KW-1133">Transmembrane helix</keyword>
<feature type="transmembrane region" description="Helical" evidence="2">
    <location>
        <begin position="6"/>
        <end position="28"/>
    </location>
</feature>
<dbReference type="Proteomes" id="UP000177349">
    <property type="component" value="Unassembled WGS sequence"/>
</dbReference>
<evidence type="ECO:0000256" key="2">
    <source>
        <dbReference type="SAM" id="Phobius"/>
    </source>
</evidence>
<evidence type="ECO:0000313" key="4">
    <source>
        <dbReference type="Proteomes" id="UP000177349"/>
    </source>
</evidence>
<sequence>MNLINWFLTYFNLVLALASIVMLIGIVWHVEQVFDASYKFFLVAAVILAIKFFIDILHIARIVPFHDAVGHAFDTLVIIFFTFGVLEMRQLIEKLGREKPDAVQQKRRMKSAQGSSAVSSERTRERPS</sequence>
<reference evidence="3 4" key="1">
    <citation type="journal article" date="2016" name="Nat. Commun.">
        <title>Thousands of microbial genomes shed light on interconnected biogeochemical processes in an aquifer system.</title>
        <authorList>
            <person name="Anantharaman K."/>
            <person name="Brown C.T."/>
            <person name="Hug L.A."/>
            <person name="Sharon I."/>
            <person name="Castelle C.J."/>
            <person name="Probst A.J."/>
            <person name="Thomas B.C."/>
            <person name="Singh A."/>
            <person name="Wilkins M.J."/>
            <person name="Karaoz U."/>
            <person name="Brodie E.L."/>
            <person name="Williams K.H."/>
            <person name="Hubbard S.S."/>
            <person name="Banfield J.F."/>
        </authorList>
    </citation>
    <scope>NUCLEOTIDE SEQUENCE [LARGE SCALE GENOMIC DNA]</scope>
</reference>